<evidence type="ECO:0000256" key="2">
    <source>
        <dbReference type="ARBA" id="ARBA00022448"/>
    </source>
</evidence>
<evidence type="ECO:0000256" key="5">
    <source>
        <dbReference type="PROSITE-ProRule" id="PRU00804"/>
    </source>
</evidence>
<dbReference type="PANTHER" id="PTHR21527">
    <property type="entry name" value="NUCLEOPORIN NUP35"/>
    <property type="match status" value="1"/>
</dbReference>
<keyword evidence="5" id="KW-0653">Protein transport</keyword>
<evidence type="ECO:0000256" key="3">
    <source>
        <dbReference type="ARBA" id="ARBA00022816"/>
    </source>
</evidence>
<evidence type="ECO:0000256" key="6">
    <source>
        <dbReference type="SAM" id="MobiDB-lite"/>
    </source>
</evidence>
<dbReference type="InterPro" id="IPR012677">
    <property type="entry name" value="Nucleotide-bd_a/b_plait_sf"/>
</dbReference>
<keyword evidence="5" id="KW-0906">Nuclear pore complex</keyword>
<evidence type="ECO:0000256" key="1">
    <source>
        <dbReference type="ARBA" id="ARBA00004123"/>
    </source>
</evidence>
<evidence type="ECO:0000259" key="7">
    <source>
        <dbReference type="PROSITE" id="PS51472"/>
    </source>
</evidence>
<dbReference type="Gene3D" id="3.30.70.330">
    <property type="match status" value="1"/>
</dbReference>
<dbReference type="AlphaFoldDB" id="A0A4S4L799"/>
<proteinExistence type="predicted"/>
<feature type="region of interest" description="Disordered" evidence="6">
    <location>
        <begin position="126"/>
        <end position="166"/>
    </location>
</feature>
<keyword evidence="2 5" id="KW-0813">Transport</keyword>
<dbReference type="GO" id="GO:0044615">
    <property type="term" value="C:nuclear pore nuclear basket"/>
    <property type="evidence" value="ECO:0007669"/>
    <property type="project" value="TreeGrafter"/>
</dbReference>
<protein>
    <recommendedName>
        <fullName evidence="7">RRM Nup35-type domain-containing protein</fullName>
    </recommendedName>
</protein>
<keyword evidence="9" id="KW-1185">Reference proteome</keyword>
<dbReference type="GO" id="GO:0017056">
    <property type="term" value="F:structural constituent of nuclear pore"/>
    <property type="evidence" value="ECO:0007669"/>
    <property type="project" value="TreeGrafter"/>
</dbReference>
<reference evidence="8 9" key="1">
    <citation type="submission" date="2019-02" db="EMBL/GenBank/DDBJ databases">
        <title>Genome sequencing of the rare red list fungi Phellinidium pouzarii.</title>
        <authorList>
            <person name="Buettner E."/>
            <person name="Kellner H."/>
        </authorList>
    </citation>
    <scope>NUCLEOTIDE SEQUENCE [LARGE SCALE GENOMIC DNA]</scope>
    <source>
        <strain evidence="8 9">DSM 108285</strain>
    </source>
</reference>
<dbReference type="Pfam" id="PF05172">
    <property type="entry name" value="RRM_Nup35"/>
    <property type="match status" value="1"/>
</dbReference>
<sequence>MADSIRVSVMSLIADLELDSMYESGQNTLSGGSLSYSSPLNSTMAQERSRVALGSPQVSGHGVASTTYSFSPNVGPSVPASYGGVGQTLNDSLAQSRPQYQPGYLLNVQAAGQRHEETHLIPTRAKMNPTFPRNTSSDFGSESMFENTSKHRHRDAADDEDGPPTSSVVDIVNDVHTDSYKLKPHNFSTPARSVSVHRISSPSPSVSHQILSVIVFGYPPSRYSSTAAHFQSVGDGGTTEPELSFDVENAFKIGYKQPWEAARAWRRNGEIISGEGGRWMVGVKWADPLVAEQVLGPGAKILSDPSLILGPETPPLSSSEDMDVSPDRASSSLQHVVATQRDSASIIGTPIKLAPSASAFRKAAPKLSRKDAPVRIQTVSTDSPEKGMFGQVSDLIFGW</sequence>
<evidence type="ECO:0000313" key="8">
    <source>
        <dbReference type="EMBL" id="THH07314.1"/>
    </source>
</evidence>
<dbReference type="GO" id="GO:0005543">
    <property type="term" value="F:phospholipid binding"/>
    <property type="evidence" value="ECO:0007669"/>
    <property type="project" value="TreeGrafter"/>
</dbReference>
<accession>A0A4S4L799</accession>
<evidence type="ECO:0000313" key="9">
    <source>
        <dbReference type="Proteomes" id="UP000308199"/>
    </source>
</evidence>
<gene>
    <name evidence="8" type="ORF">EW145_g3455</name>
</gene>
<dbReference type="Proteomes" id="UP000308199">
    <property type="component" value="Unassembled WGS sequence"/>
</dbReference>
<keyword evidence="5" id="KW-0811">Translocation</keyword>
<name>A0A4S4L799_9AGAM</name>
<keyword evidence="3 5" id="KW-0509">mRNA transport</keyword>
<comment type="subcellular location">
    <subcellularLocation>
        <location evidence="1">Nucleus</location>
    </subcellularLocation>
</comment>
<dbReference type="GO" id="GO:0044613">
    <property type="term" value="C:nuclear pore central transport channel"/>
    <property type="evidence" value="ECO:0007669"/>
    <property type="project" value="TreeGrafter"/>
</dbReference>
<comment type="caution">
    <text evidence="8">The sequence shown here is derived from an EMBL/GenBank/DDBJ whole genome shotgun (WGS) entry which is preliminary data.</text>
</comment>
<dbReference type="GO" id="GO:0051028">
    <property type="term" value="P:mRNA transport"/>
    <property type="evidence" value="ECO:0007669"/>
    <property type="project" value="UniProtKB-UniRule"/>
</dbReference>
<dbReference type="OrthoDB" id="3365060at2759"/>
<organism evidence="8 9">
    <name type="scientific">Phellinidium pouzarii</name>
    <dbReference type="NCBI Taxonomy" id="167371"/>
    <lineage>
        <taxon>Eukaryota</taxon>
        <taxon>Fungi</taxon>
        <taxon>Dikarya</taxon>
        <taxon>Basidiomycota</taxon>
        <taxon>Agaricomycotina</taxon>
        <taxon>Agaricomycetes</taxon>
        <taxon>Hymenochaetales</taxon>
        <taxon>Hymenochaetaceae</taxon>
        <taxon>Phellinidium</taxon>
    </lineage>
</organism>
<dbReference type="InterPro" id="IPR007846">
    <property type="entry name" value="RRM_NUP35_dom"/>
</dbReference>
<dbReference type="PROSITE" id="PS51472">
    <property type="entry name" value="RRM_NUP35"/>
    <property type="match status" value="1"/>
</dbReference>
<feature type="compositionally biased region" description="Polar residues" evidence="6">
    <location>
        <begin position="131"/>
        <end position="147"/>
    </location>
</feature>
<keyword evidence="4 5" id="KW-0539">Nucleus</keyword>
<evidence type="ECO:0000256" key="4">
    <source>
        <dbReference type="ARBA" id="ARBA00023242"/>
    </source>
</evidence>
<dbReference type="PANTHER" id="PTHR21527:SF6">
    <property type="entry name" value="NUCLEOPORIN NUP35"/>
    <property type="match status" value="1"/>
</dbReference>
<dbReference type="GO" id="GO:0006607">
    <property type="term" value="P:NLS-bearing protein import into nucleus"/>
    <property type="evidence" value="ECO:0007669"/>
    <property type="project" value="TreeGrafter"/>
</dbReference>
<dbReference type="GO" id="GO:0006999">
    <property type="term" value="P:nuclear pore organization"/>
    <property type="evidence" value="ECO:0007669"/>
    <property type="project" value="TreeGrafter"/>
</dbReference>
<dbReference type="EMBL" id="SGPK01000149">
    <property type="protein sequence ID" value="THH07314.1"/>
    <property type="molecule type" value="Genomic_DNA"/>
</dbReference>
<feature type="domain" description="RRM Nup35-type" evidence="7">
    <location>
        <begin position="207"/>
        <end position="293"/>
    </location>
</feature>